<dbReference type="KEGG" id="pje:CRM71_13120"/>
<evidence type="ECO:0000313" key="1">
    <source>
        <dbReference type="EMBL" id="SNS02880.1"/>
    </source>
</evidence>
<dbReference type="AlphaFoldDB" id="A0A2K9HEI7"/>
<sequence>MEIITQSNYKTSTWEGGVTRQVFISPSDGDLSARCFDVRISSAIIDSVESEFSDFSGFTRYILPLEGEITLIKDNQRIALSHNALYEFEGHERVCSENTPGAVDFNVIVRHGVTVDARILSDESFVDSRRTILFALEDCCVNAIPIHRHDTVLLDGPFSLEGKAVVVRVGG</sequence>
<gene>
    <name evidence="1" type="ORF">SAMN06265364_13010</name>
</gene>
<comment type="caution">
    <text evidence="1">The sequence shown here is derived from an EMBL/GenBank/DDBJ whole genome shotgun (WGS) entry which is preliminary data.</text>
</comment>
<evidence type="ECO:0000313" key="2">
    <source>
        <dbReference type="Proteomes" id="UP000198427"/>
    </source>
</evidence>
<dbReference type="Proteomes" id="UP000198427">
    <property type="component" value="Unassembled WGS sequence"/>
</dbReference>
<name>A0A2K9HEI7_9BACT</name>
<dbReference type="Gene3D" id="2.60.120.10">
    <property type="entry name" value="Jelly Rolls"/>
    <property type="match status" value="1"/>
</dbReference>
<dbReference type="EMBL" id="FZNZ01000030">
    <property type="protein sequence ID" value="SNS02880.1"/>
    <property type="molecule type" value="Genomic_DNA"/>
</dbReference>
<keyword evidence="2" id="KW-1185">Reference proteome</keyword>
<dbReference type="SUPFAM" id="SSF51182">
    <property type="entry name" value="RmlC-like cupins"/>
    <property type="match status" value="1"/>
</dbReference>
<dbReference type="RefSeq" id="WP_089366893.1">
    <property type="nucleotide sequence ID" value="NZ_CP023864.1"/>
</dbReference>
<dbReference type="InterPro" id="IPR014710">
    <property type="entry name" value="RmlC-like_jellyroll"/>
</dbReference>
<reference evidence="1 2" key="1">
    <citation type="submission" date="2017-06" db="EMBL/GenBank/DDBJ databases">
        <authorList>
            <person name="Varghese N."/>
            <person name="Submissions S."/>
        </authorList>
    </citation>
    <scope>NUCLEOTIDE SEQUENCE [LARGE SCALE GENOMIC DNA]</scope>
    <source>
        <strain evidence="1 2">DSM 26989</strain>
    </source>
</reference>
<dbReference type="GeneID" id="94030288"/>
<protein>
    <submittedName>
        <fullName evidence="1">Uncharacterized protein</fullName>
    </submittedName>
</protein>
<organism evidence="1 2">
    <name type="scientific">Prevotella jejuni</name>
    <dbReference type="NCBI Taxonomy" id="1177574"/>
    <lineage>
        <taxon>Bacteria</taxon>
        <taxon>Pseudomonadati</taxon>
        <taxon>Bacteroidota</taxon>
        <taxon>Bacteroidia</taxon>
        <taxon>Bacteroidales</taxon>
        <taxon>Prevotellaceae</taxon>
        <taxon>Prevotella</taxon>
    </lineage>
</organism>
<dbReference type="InterPro" id="IPR011051">
    <property type="entry name" value="RmlC_Cupin_sf"/>
</dbReference>
<dbReference type="InterPro" id="IPR010282">
    <property type="entry name" value="Uncharacterised_HutD/Ves"/>
</dbReference>
<dbReference type="PANTHER" id="PTHR37943:SF1">
    <property type="entry name" value="PROTEIN VES"/>
    <property type="match status" value="1"/>
</dbReference>
<dbReference type="OrthoDB" id="9786443at2"/>
<dbReference type="PANTHER" id="PTHR37943">
    <property type="entry name" value="PROTEIN VES"/>
    <property type="match status" value="1"/>
</dbReference>
<proteinExistence type="predicted"/>
<accession>A0A2K9HEI7</accession>
<dbReference type="Pfam" id="PF05962">
    <property type="entry name" value="HutD"/>
    <property type="match status" value="1"/>
</dbReference>